<feature type="domain" description="Pyrroline-5-carboxylate reductase catalytic N-terminal" evidence="4">
    <location>
        <begin position="3"/>
        <end position="92"/>
    </location>
</feature>
<dbReference type="SMR" id="B1YFL9"/>
<keyword evidence="2" id="KW-0028">Amino-acid biosynthesis</keyword>
<evidence type="ECO:0000313" key="6">
    <source>
        <dbReference type="EMBL" id="ACB62344.1"/>
    </source>
</evidence>
<dbReference type="HAMAP" id="MF_01925">
    <property type="entry name" value="P5C_reductase"/>
    <property type="match status" value="1"/>
</dbReference>
<comment type="catalytic activity">
    <reaction evidence="2">
        <text>L-proline + NADP(+) = (S)-1-pyrroline-5-carboxylate + NADPH + 2 H(+)</text>
        <dbReference type="Rhea" id="RHEA:14109"/>
        <dbReference type="ChEBI" id="CHEBI:15378"/>
        <dbReference type="ChEBI" id="CHEBI:17388"/>
        <dbReference type="ChEBI" id="CHEBI:57783"/>
        <dbReference type="ChEBI" id="CHEBI:58349"/>
        <dbReference type="ChEBI" id="CHEBI:60039"/>
        <dbReference type="EC" id="1.5.1.2"/>
    </reaction>
</comment>
<keyword evidence="7" id="KW-1185">Reference proteome</keyword>
<dbReference type="Gene3D" id="1.10.3730.10">
    <property type="entry name" value="ProC C-terminal domain-like"/>
    <property type="match status" value="1"/>
</dbReference>
<evidence type="ECO:0000256" key="1">
    <source>
        <dbReference type="ARBA" id="ARBA00005525"/>
    </source>
</evidence>
<accession>B1YFL9</accession>
<dbReference type="KEGG" id="esi:Exig_2898"/>
<protein>
    <recommendedName>
        <fullName evidence="2">Pyrroline-5-carboxylate reductase</fullName>
        <shortName evidence="2">P5C reductase</shortName>
        <shortName evidence="2">P5CR</shortName>
        <ecNumber evidence="2">1.5.1.2</ecNumber>
    </recommendedName>
    <alternativeName>
        <fullName evidence="2">PCA reductase</fullName>
    </alternativeName>
</protein>
<dbReference type="Pfam" id="PF03807">
    <property type="entry name" value="F420_oxidored"/>
    <property type="match status" value="1"/>
</dbReference>
<organism evidence="6 7">
    <name type="scientific">Exiguobacterium sibiricum (strain DSM 17290 / CCUG 55495 / CIP 109462 / JCM 13490 / 255-15)</name>
    <dbReference type="NCBI Taxonomy" id="262543"/>
    <lineage>
        <taxon>Bacteria</taxon>
        <taxon>Bacillati</taxon>
        <taxon>Bacillota</taxon>
        <taxon>Bacilli</taxon>
        <taxon>Bacillales</taxon>
        <taxon>Bacillales Family XII. Incertae Sedis</taxon>
        <taxon>Exiguobacterium</taxon>
    </lineage>
</organism>
<dbReference type="EMBL" id="CP001022">
    <property type="protein sequence ID" value="ACB62344.1"/>
    <property type="molecule type" value="Genomic_DNA"/>
</dbReference>
<proteinExistence type="inferred from homology"/>
<sequence>MNILMVGAGSMSESLVKGWLDSGISPQMITMTNRADRSRLFALAEQYGVRTTAEEQVDQFDVVVLAMQPDGVLDYIKQQTWRTDQLVVSVAAHITPAEIEAHISCGAVCAMPNTPVAFRTGMTGLWFGDLVSDEKRQQATALFGRVGETVETNAATMPYLMAAAGCSPAFFYEIVGAMTPVLTKAGFDASSARRIIAQAMKGSAELLLHEERPTEELIKDVAAPGGPTDRGVRVLREHDLAQAMYEALMESAREKN</sequence>
<comment type="catalytic activity">
    <reaction evidence="2">
        <text>L-proline + NAD(+) = (S)-1-pyrroline-5-carboxylate + NADH + 2 H(+)</text>
        <dbReference type="Rhea" id="RHEA:14105"/>
        <dbReference type="ChEBI" id="CHEBI:15378"/>
        <dbReference type="ChEBI" id="CHEBI:17388"/>
        <dbReference type="ChEBI" id="CHEBI:57540"/>
        <dbReference type="ChEBI" id="CHEBI:57945"/>
        <dbReference type="ChEBI" id="CHEBI:60039"/>
        <dbReference type="EC" id="1.5.1.2"/>
    </reaction>
</comment>
<evidence type="ECO:0000256" key="2">
    <source>
        <dbReference type="HAMAP-Rule" id="MF_01925"/>
    </source>
</evidence>
<dbReference type="SUPFAM" id="SSF51735">
    <property type="entry name" value="NAD(P)-binding Rossmann-fold domains"/>
    <property type="match status" value="1"/>
</dbReference>
<evidence type="ECO:0000259" key="4">
    <source>
        <dbReference type="Pfam" id="PF03807"/>
    </source>
</evidence>
<dbReference type="SUPFAM" id="SSF48179">
    <property type="entry name" value="6-phosphogluconate dehydrogenase C-terminal domain-like"/>
    <property type="match status" value="1"/>
</dbReference>
<dbReference type="eggNOG" id="COG0345">
    <property type="taxonomic scope" value="Bacteria"/>
</dbReference>
<dbReference type="UniPathway" id="UPA00098">
    <property type="reaction ID" value="UER00361"/>
</dbReference>
<dbReference type="InterPro" id="IPR008927">
    <property type="entry name" value="6-PGluconate_DH-like_C_sf"/>
</dbReference>
<dbReference type="PANTHER" id="PTHR11645">
    <property type="entry name" value="PYRROLINE-5-CARBOXYLATE REDUCTASE"/>
    <property type="match status" value="1"/>
</dbReference>
<dbReference type="Gene3D" id="3.40.50.720">
    <property type="entry name" value="NAD(P)-binding Rossmann-like Domain"/>
    <property type="match status" value="1"/>
</dbReference>
<reference evidence="7" key="3">
    <citation type="submission" date="2008-04" db="EMBL/GenBank/DDBJ databases">
        <title>Complete sequence of chromosome of Exiguobacterium sibiricum 255-15.</title>
        <authorList>
            <consortium name="US DOE Joint Genome Institute"/>
            <person name="Copeland A."/>
            <person name="Lucas S."/>
            <person name="Lapidus A."/>
            <person name="Glavina del Rio T."/>
            <person name="Dalin E."/>
            <person name="Tice H."/>
            <person name="Bruce D."/>
            <person name="Goodwin L."/>
            <person name="Pitluck S."/>
            <person name="Kiss H."/>
            <person name="Chertkov O."/>
            <person name="Monk C."/>
            <person name="Brettin T."/>
            <person name="Detter J.C."/>
            <person name="Han C."/>
            <person name="Kuske C.R."/>
            <person name="Schmutz J."/>
            <person name="Larimer F."/>
            <person name="Land M."/>
            <person name="Hauser L."/>
            <person name="Kyrpides N."/>
            <person name="Mikhailova N."/>
            <person name="Vishnivetskaya T."/>
            <person name="Rodrigues D.F."/>
            <person name="Gilichinsky D."/>
            <person name="Tiedje J."/>
            <person name="Richardson P."/>
        </authorList>
    </citation>
    <scope>NUCLEOTIDE SEQUENCE [LARGE SCALE GENOMIC DNA]</scope>
    <source>
        <strain evidence="7">DSM 17290 / CIP 109462 / JCM 13490 / 255-15</strain>
    </source>
</reference>
<dbReference type="PIRSF" id="PIRSF000193">
    <property type="entry name" value="Pyrrol-5-carb_rd"/>
    <property type="match status" value="1"/>
</dbReference>
<dbReference type="PANTHER" id="PTHR11645:SF49">
    <property type="entry name" value="PYRROLINE-5-CARBOXYLATE REDUCTASE 1"/>
    <property type="match status" value="1"/>
</dbReference>
<dbReference type="Pfam" id="PF14748">
    <property type="entry name" value="P5CR_dimer"/>
    <property type="match status" value="1"/>
</dbReference>
<dbReference type="GO" id="GO:0005737">
    <property type="term" value="C:cytoplasm"/>
    <property type="evidence" value="ECO:0007669"/>
    <property type="project" value="UniProtKB-SubCell"/>
</dbReference>
<evidence type="ECO:0000313" key="7">
    <source>
        <dbReference type="Proteomes" id="UP000001681"/>
    </source>
</evidence>
<dbReference type="GO" id="GO:0004735">
    <property type="term" value="F:pyrroline-5-carboxylate reductase activity"/>
    <property type="evidence" value="ECO:0007669"/>
    <property type="project" value="UniProtKB-UniRule"/>
</dbReference>
<name>B1YFL9_EXIS2</name>
<keyword evidence="2" id="KW-0641">Proline biosynthesis</keyword>
<dbReference type="InterPro" id="IPR036291">
    <property type="entry name" value="NAD(P)-bd_dom_sf"/>
</dbReference>
<dbReference type="AlphaFoldDB" id="B1YFL9"/>
<dbReference type="Proteomes" id="UP000001681">
    <property type="component" value="Chromosome"/>
</dbReference>
<comment type="similarity">
    <text evidence="1 2">Belongs to the pyrroline-5-carboxylate reductase family.</text>
</comment>
<comment type="subcellular location">
    <subcellularLocation>
        <location evidence="2">Cytoplasm</location>
    </subcellularLocation>
</comment>
<dbReference type="EC" id="1.5.1.2" evidence="2"/>
<feature type="binding site" evidence="3">
    <location>
        <begin position="66"/>
        <end position="69"/>
    </location>
    <ligand>
        <name>NADP(+)</name>
        <dbReference type="ChEBI" id="CHEBI:58349"/>
    </ligand>
</feature>
<reference evidence="6 7" key="1">
    <citation type="journal article" date="2006" name="Extremophiles">
        <title>Characterization of Exiguobacterium isolates from the Siberian permafrost. Description of Exiguobacterium sibiricum sp. nov.</title>
        <authorList>
            <person name="Rodrigues D.F."/>
            <person name="Goris J."/>
            <person name="Vishnivetskaya T."/>
            <person name="Gilichinsky D."/>
            <person name="Thomashow M.F."/>
            <person name="Tiedje J.M."/>
        </authorList>
    </citation>
    <scope>NUCLEOTIDE SEQUENCE [LARGE SCALE GENOMIC DNA]</scope>
    <source>
        <strain evidence="7">DSM 17290 / CIP 109462 / JCM 13490 / 255-15</strain>
    </source>
</reference>
<dbReference type="InterPro" id="IPR028939">
    <property type="entry name" value="P5C_Rdtase_cat_N"/>
</dbReference>
<dbReference type="InterPro" id="IPR000304">
    <property type="entry name" value="Pyrroline-COOH_reductase"/>
</dbReference>
<gene>
    <name evidence="2" type="primary">proC</name>
    <name evidence="6" type="ordered locus">Exig_2898</name>
</gene>
<dbReference type="HOGENOM" id="CLU_042344_0_1_9"/>
<dbReference type="OrthoDB" id="9805754at2"/>
<dbReference type="InterPro" id="IPR029036">
    <property type="entry name" value="P5CR_dimer"/>
</dbReference>
<dbReference type="GO" id="GO:0055129">
    <property type="term" value="P:L-proline biosynthetic process"/>
    <property type="evidence" value="ECO:0007669"/>
    <property type="project" value="UniProtKB-UniRule"/>
</dbReference>
<keyword evidence="2 6" id="KW-0560">Oxidoreductase</keyword>
<comment type="function">
    <text evidence="2">Catalyzes the reduction of 1-pyrroline-5-carboxylate (PCA) to L-proline.</text>
</comment>
<feature type="domain" description="Pyrroline-5-carboxylate reductase dimerisation" evidence="5">
    <location>
        <begin position="156"/>
        <end position="253"/>
    </location>
</feature>
<keyword evidence="2" id="KW-0963">Cytoplasm</keyword>
<evidence type="ECO:0000259" key="5">
    <source>
        <dbReference type="Pfam" id="PF14748"/>
    </source>
</evidence>
<comment type="pathway">
    <text evidence="2">Amino-acid biosynthesis; L-proline biosynthesis; L-proline from L-glutamate 5-semialdehyde: step 1/1.</text>
</comment>
<dbReference type="RefSeq" id="WP_012371760.1">
    <property type="nucleotide sequence ID" value="NC_010556.1"/>
</dbReference>
<dbReference type="STRING" id="262543.Exig_2898"/>
<reference evidence="6 7" key="2">
    <citation type="journal article" date="2008" name="BMC Genomics">
        <title>Architecture of thermal adaptation in an Exiguobacterium sibiricum strain isolated from 3 million year old permafrost: a genome and transcriptome approach.</title>
        <authorList>
            <person name="Rodrigues D.F."/>
            <person name="Ivanova N."/>
            <person name="He Z."/>
            <person name="Huebner M."/>
            <person name="Zhou J."/>
            <person name="Tiedje J.M."/>
        </authorList>
    </citation>
    <scope>NUCLEOTIDE SEQUENCE [LARGE SCALE GENOMIC DNA]</scope>
    <source>
        <strain evidence="7">DSM 17290 / CIP 109462 / JCM 13490 / 255-15</strain>
    </source>
</reference>
<evidence type="ECO:0000256" key="3">
    <source>
        <dbReference type="PIRSR" id="PIRSR000193-1"/>
    </source>
</evidence>
<keyword evidence="2 3" id="KW-0521">NADP</keyword>